<evidence type="ECO:0000313" key="1">
    <source>
        <dbReference type="EMBL" id="KAL3688562.1"/>
    </source>
</evidence>
<gene>
    <name evidence="1" type="ORF">R1sor_014871</name>
</gene>
<dbReference type="EMBL" id="JBJQOH010000004">
    <property type="protein sequence ID" value="KAL3688562.1"/>
    <property type="molecule type" value="Genomic_DNA"/>
</dbReference>
<dbReference type="Proteomes" id="UP001633002">
    <property type="component" value="Unassembled WGS sequence"/>
</dbReference>
<sequence length="263" mass="29603">MRTTPTVARIGNVSLLRDGFSVHRSCVSLKRCERREIQNAEKALKRVGVLDEDDRIEGVYVETGFDDPLDEILDVGRKLVAIGSEEEVHVNVQIHSRELYSAIESLVENEAHVNTRYKMVDKKMKPVAQPLPSNAKIGCVDPNVVAPMVVFTVPHAPWDLRPIPVPRALLPKLMELLKEKMKMKILEPSFAPYSSRWFTVPKKNGALHFIQDMQPVNQVTIRNTGIGPIVESLLKHLLGEPSIQLVIFIRGMTNFNLQRTAAT</sequence>
<organism evidence="1 2">
    <name type="scientific">Riccia sorocarpa</name>
    <dbReference type="NCBI Taxonomy" id="122646"/>
    <lineage>
        <taxon>Eukaryota</taxon>
        <taxon>Viridiplantae</taxon>
        <taxon>Streptophyta</taxon>
        <taxon>Embryophyta</taxon>
        <taxon>Marchantiophyta</taxon>
        <taxon>Marchantiopsida</taxon>
        <taxon>Marchantiidae</taxon>
        <taxon>Marchantiales</taxon>
        <taxon>Ricciaceae</taxon>
        <taxon>Riccia</taxon>
    </lineage>
</organism>
<evidence type="ECO:0000313" key="2">
    <source>
        <dbReference type="Proteomes" id="UP001633002"/>
    </source>
</evidence>
<name>A0ABD3HAM2_9MARC</name>
<protein>
    <submittedName>
        <fullName evidence="1">Uncharacterized protein</fullName>
    </submittedName>
</protein>
<accession>A0ABD3HAM2</accession>
<comment type="caution">
    <text evidence="1">The sequence shown here is derived from an EMBL/GenBank/DDBJ whole genome shotgun (WGS) entry which is preliminary data.</text>
</comment>
<dbReference type="Gene3D" id="3.10.10.10">
    <property type="entry name" value="HIV Type 1 Reverse Transcriptase, subunit A, domain 1"/>
    <property type="match status" value="1"/>
</dbReference>
<dbReference type="AlphaFoldDB" id="A0ABD3HAM2"/>
<reference evidence="1 2" key="1">
    <citation type="submission" date="2024-09" db="EMBL/GenBank/DDBJ databases">
        <title>Chromosome-scale assembly of Riccia sorocarpa.</title>
        <authorList>
            <person name="Paukszto L."/>
        </authorList>
    </citation>
    <scope>NUCLEOTIDE SEQUENCE [LARGE SCALE GENOMIC DNA]</scope>
    <source>
        <strain evidence="1">LP-2024</strain>
        <tissue evidence="1">Aerial parts of the thallus</tissue>
    </source>
</reference>
<dbReference type="SUPFAM" id="SSF56672">
    <property type="entry name" value="DNA/RNA polymerases"/>
    <property type="match status" value="1"/>
</dbReference>
<dbReference type="InterPro" id="IPR043502">
    <property type="entry name" value="DNA/RNA_pol_sf"/>
</dbReference>
<keyword evidence="2" id="KW-1185">Reference proteome</keyword>
<proteinExistence type="predicted"/>